<dbReference type="HOGENOM" id="CLU_011617_0_0_1"/>
<feature type="domain" description="DOMON" evidence="4">
    <location>
        <begin position="486"/>
        <end position="549"/>
    </location>
</feature>
<dbReference type="PROSITE" id="PS00022">
    <property type="entry name" value="EGF_1"/>
    <property type="match status" value="2"/>
</dbReference>
<feature type="domain" description="DOMON" evidence="4">
    <location>
        <begin position="250"/>
        <end position="403"/>
    </location>
</feature>
<dbReference type="AlphaFoldDB" id="H2XT76"/>
<dbReference type="GeneTree" id="ENSGT00610000087018"/>
<evidence type="ECO:0000259" key="4">
    <source>
        <dbReference type="PROSITE" id="PS50836"/>
    </source>
</evidence>
<accession>H2XT76</accession>
<sequence>MLGTYLVYTVFAILASISEAHVRLTFPPARRYALDFLDNGRTRGPCGFQPYAGAPRTTLIEGTKLRVTWHLAYSHRGGAQIQIIKENPFVVVTSLTGGAFLFQNDSTRQYADVVLPVNYTCDSCAIRLFRQASEWGGAYRFWSCSDVTILRHPNASSKCLNNGTCDPVTGLCSCVKLFSGDRCENKDQCWVDSDCGRGRCIDTRSTTYPKLMCYCEAGWHGESCDTSSDIVVQQNYSSNPDYWTRELSPGNIYVHWRLVRNNTEIEIAVRAKTLSWVGIGWRPRGLTTRCKSFPYSGSRPTLDRAYMDIVTALKSQPIVAMDCIDVVIGSVKGNLHRVQDMYTRDRSTPRADAFYGGSDDITGSAGSQVDGFTTIVFRKKTRAILQCDHSIVDAPMQVVWAIGQGLDSYGHRPGSGLEACTAKRFYRHDEIKYHGTNRLQRGSSTMNFYENPTPPTNSPAPGVCSTLSGEYKLPRSCDSSAANFNCEYFLSWTLDSSTNAIQFTLKQSRQANTRWIALGISSDKRMANTDVISAYINSQGTAVVQDRYV</sequence>
<evidence type="ECO:0000313" key="5">
    <source>
        <dbReference type="Ensembl" id="ENSCINP00000032860.1"/>
    </source>
</evidence>
<dbReference type="PROSITE" id="PS50026">
    <property type="entry name" value="EGF_3"/>
    <property type="match status" value="2"/>
</dbReference>
<keyword evidence="1" id="KW-0245">EGF-like domain</keyword>
<evidence type="ECO:0000259" key="3">
    <source>
        <dbReference type="PROSITE" id="PS50026"/>
    </source>
</evidence>
<organism evidence="5 6">
    <name type="scientific">Ciona intestinalis</name>
    <name type="common">Transparent sea squirt</name>
    <name type="synonym">Ascidia intestinalis</name>
    <dbReference type="NCBI Taxonomy" id="7719"/>
    <lineage>
        <taxon>Eukaryota</taxon>
        <taxon>Metazoa</taxon>
        <taxon>Chordata</taxon>
        <taxon>Tunicata</taxon>
        <taxon>Ascidiacea</taxon>
        <taxon>Phlebobranchia</taxon>
        <taxon>Cionidae</taxon>
        <taxon>Ciona</taxon>
    </lineage>
</organism>
<dbReference type="SMART" id="SM00181">
    <property type="entry name" value="EGF"/>
    <property type="match status" value="2"/>
</dbReference>
<dbReference type="Proteomes" id="UP000008144">
    <property type="component" value="Unassembled WGS sequence"/>
</dbReference>
<feature type="chain" id="PRO_5003577804" description="EGF-like domain-containing protein" evidence="2">
    <location>
        <begin position="21"/>
        <end position="549"/>
    </location>
</feature>
<comment type="caution">
    <text evidence="1">Lacks conserved residue(s) required for the propagation of feature annotation.</text>
</comment>
<feature type="disulfide bond" evidence="1">
    <location>
        <begin position="215"/>
        <end position="224"/>
    </location>
</feature>
<evidence type="ECO:0000256" key="2">
    <source>
        <dbReference type="SAM" id="SignalP"/>
    </source>
</evidence>
<dbReference type="PROSITE" id="PS50836">
    <property type="entry name" value="DOMON"/>
    <property type="match status" value="2"/>
</dbReference>
<feature type="domain" description="EGF-like" evidence="3">
    <location>
        <begin position="148"/>
        <end position="184"/>
    </location>
</feature>
<evidence type="ECO:0000313" key="6">
    <source>
        <dbReference type="Proteomes" id="UP000008144"/>
    </source>
</evidence>
<dbReference type="STRING" id="7719.ENSCINP00000032860"/>
<keyword evidence="6" id="KW-1185">Reference proteome</keyword>
<feature type="disulfide bond" evidence="1">
    <location>
        <begin position="174"/>
        <end position="183"/>
    </location>
</feature>
<dbReference type="PANTHER" id="PTHR46901:SF2">
    <property type="entry name" value="GH04942P"/>
    <property type="match status" value="1"/>
</dbReference>
<reference evidence="5" key="2">
    <citation type="submission" date="2025-08" db="UniProtKB">
        <authorList>
            <consortium name="Ensembl"/>
        </authorList>
    </citation>
    <scope>IDENTIFICATION</scope>
</reference>
<dbReference type="Ensembl" id="ENSCINT00000036146.1">
    <property type="protein sequence ID" value="ENSCINP00000032860.1"/>
    <property type="gene ID" value="ENSCING00000021306.1"/>
</dbReference>
<dbReference type="InterPro" id="IPR045266">
    <property type="entry name" value="DOH_DOMON"/>
</dbReference>
<name>H2XT76_CIOIN</name>
<dbReference type="Gene3D" id="2.60.120.260">
    <property type="entry name" value="Galactose-binding domain-like"/>
    <property type="match status" value="1"/>
</dbReference>
<dbReference type="PANTHER" id="PTHR46901">
    <property type="entry name" value="GH04942P"/>
    <property type="match status" value="1"/>
</dbReference>
<dbReference type="InterPro" id="IPR002049">
    <property type="entry name" value="LE_dom"/>
</dbReference>
<dbReference type="Pfam" id="PF03351">
    <property type="entry name" value="DOMON"/>
    <property type="match status" value="2"/>
</dbReference>
<dbReference type="CDD" id="cd09631">
    <property type="entry name" value="DOMON_DOH"/>
    <property type="match status" value="2"/>
</dbReference>
<dbReference type="OMA" id="ARTISPC"/>
<proteinExistence type="predicted"/>
<feature type="signal peptide" evidence="2">
    <location>
        <begin position="1"/>
        <end position="20"/>
    </location>
</feature>
<dbReference type="InterPro" id="IPR000742">
    <property type="entry name" value="EGF"/>
</dbReference>
<dbReference type="InParanoid" id="H2XT76"/>
<dbReference type="CDD" id="cd00055">
    <property type="entry name" value="EGF_Lam"/>
    <property type="match status" value="1"/>
</dbReference>
<reference evidence="6" key="1">
    <citation type="journal article" date="2002" name="Science">
        <title>The draft genome of Ciona intestinalis: insights into chordate and vertebrate origins.</title>
        <authorList>
            <person name="Dehal P."/>
            <person name="Satou Y."/>
            <person name="Campbell R.K."/>
            <person name="Chapman J."/>
            <person name="Degnan B."/>
            <person name="De Tomaso A."/>
            <person name="Davidson B."/>
            <person name="Di Gregorio A."/>
            <person name="Gelpke M."/>
            <person name="Goodstein D.M."/>
            <person name="Harafuji N."/>
            <person name="Hastings K.E."/>
            <person name="Ho I."/>
            <person name="Hotta K."/>
            <person name="Huang W."/>
            <person name="Kawashima T."/>
            <person name="Lemaire P."/>
            <person name="Martinez D."/>
            <person name="Meinertzhagen I.A."/>
            <person name="Necula S."/>
            <person name="Nonaka M."/>
            <person name="Putnam N."/>
            <person name="Rash S."/>
            <person name="Saiga H."/>
            <person name="Satake M."/>
            <person name="Terry A."/>
            <person name="Yamada L."/>
            <person name="Wang H.G."/>
            <person name="Awazu S."/>
            <person name="Azumi K."/>
            <person name="Boore J."/>
            <person name="Branno M."/>
            <person name="Chin-Bow S."/>
            <person name="DeSantis R."/>
            <person name="Doyle S."/>
            <person name="Francino P."/>
            <person name="Keys D.N."/>
            <person name="Haga S."/>
            <person name="Hayashi H."/>
            <person name="Hino K."/>
            <person name="Imai K.S."/>
            <person name="Inaba K."/>
            <person name="Kano S."/>
            <person name="Kobayashi K."/>
            <person name="Kobayashi M."/>
            <person name="Lee B.I."/>
            <person name="Makabe K.W."/>
            <person name="Manohar C."/>
            <person name="Matassi G."/>
            <person name="Medina M."/>
            <person name="Mochizuki Y."/>
            <person name="Mount S."/>
            <person name="Morishita T."/>
            <person name="Miura S."/>
            <person name="Nakayama A."/>
            <person name="Nishizaka S."/>
            <person name="Nomoto H."/>
            <person name="Ohta F."/>
            <person name="Oishi K."/>
            <person name="Rigoutsos I."/>
            <person name="Sano M."/>
            <person name="Sasaki A."/>
            <person name="Sasakura Y."/>
            <person name="Shoguchi E."/>
            <person name="Shin-i T."/>
            <person name="Spagnuolo A."/>
            <person name="Stainier D."/>
            <person name="Suzuki M.M."/>
            <person name="Tassy O."/>
            <person name="Takatori N."/>
            <person name="Tokuoka M."/>
            <person name="Yagi K."/>
            <person name="Yoshizaki F."/>
            <person name="Wada S."/>
            <person name="Zhang C."/>
            <person name="Hyatt P.D."/>
            <person name="Larimer F."/>
            <person name="Detter C."/>
            <person name="Doggett N."/>
            <person name="Glavina T."/>
            <person name="Hawkins T."/>
            <person name="Richardson P."/>
            <person name="Lucas S."/>
            <person name="Kohara Y."/>
            <person name="Levine M."/>
            <person name="Satoh N."/>
            <person name="Rokhsar D.S."/>
        </authorList>
    </citation>
    <scope>NUCLEOTIDE SEQUENCE [LARGE SCALE GENOMIC DNA]</scope>
</reference>
<evidence type="ECO:0008006" key="7">
    <source>
        <dbReference type="Google" id="ProtNLM"/>
    </source>
</evidence>
<keyword evidence="1" id="KW-1015">Disulfide bond</keyword>
<dbReference type="InterPro" id="IPR005018">
    <property type="entry name" value="DOMON_domain"/>
</dbReference>
<keyword evidence="2" id="KW-0732">Signal</keyword>
<dbReference type="PROSITE" id="PS01186">
    <property type="entry name" value="EGF_2"/>
    <property type="match status" value="1"/>
</dbReference>
<protein>
    <recommendedName>
        <fullName evidence="7">EGF-like domain-containing protein</fullName>
    </recommendedName>
</protein>
<feature type="domain" description="EGF-like" evidence="3">
    <location>
        <begin position="185"/>
        <end position="225"/>
    </location>
</feature>
<evidence type="ECO:0000256" key="1">
    <source>
        <dbReference type="PROSITE-ProRule" id="PRU00076"/>
    </source>
</evidence>
<reference evidence="5" key="3">
    <citation type="submission" date="2025-09" db="UniProtKB">
        <authorList>
            <consortium name="Ensembl"/>
        </authorList>
    </citation>
    <scope>IDENTIFICATION</scope>
</reference>